<protein>
    <recommendedName>
        <fullName evidence="3">histidine kinase</fullName>
        <ecNumber evidence="3">2.7.13.3</ecNumber>
    </recommendedName>
</protein>
<dbReference type="PROSITE" id="PS50109">
    <property type="entry name" value="HIS_KIN"/>
    <property type="match status" value="1"/>
</dbReference>
<dbReference type="STRING" id="576137.A0A1L7XTU9"/>
<evidence type="ECO:0000256" key="2">
    <source>
        <dbReference type="ARBA" id="ARBA00004651"/>
    </source>
</evidence>
<sequence length="2310" mass="255797">MDSARQDPLPDLLNRLRQLPGYTWDESRKPFHTSFDIWHVFGTKLSGSNSSPSSSLPTSPAADSARPQYVWKRPSRNRQDSSDSHRDTSSDGKGDIAVVARISVHVLRDERAYHICRTLVSTVDPNGRHVARPVDKVRLPSGDNGSLPVVVCIYEDPGINYLSTIVDYGPAWYVEKGNVGGRRNELFEPESVSLRTFLDFAIGAAECIEALHAQQIVHGEIRGDAFHMHRETGRVIMINLGPGRLRKFEQGLTSNGWSTMSKELGAKTKLSFMSPEQTGRMPLEPDSRTDIFSLGVLFWTILLQKQAFEGETPMDVIQAVLGQQLPLVSNIRLDIPEVIGRIIQKATTKTVWERYHSMSGLRHDLVEVHKLLSAGDSSQLLNFEIATKDVSPSFILPQAMVGRNAEHDAIVMAIDQAFKLRPASQTPDNHPSRQLSRLLEDNSTSFDKSLTAGDLFMEEENGSSADGITNSVSLSDATVGDHTAYLANTAKQRSPAHSQHDSINRLGASPDPEPRRPHRSISTLPSPSLGGIMNGDVEESVSGSDGPGGLFVDRNGLRHRTGGRCAVITIEGAAGLGKSRLIQSVQVEARQRGCFASTRFDPKTDNKPFDAILKVLSSLFQQVFSESDINPDFHQALKKRVAPAWPILHKLLGLPRFLLEPDLSVRASNHAVKLSTGFNKSLGARVKRRDSSPGSTSSHGSLSGKVGAQSTHNFLRAGSSTQSISLQTTFMDIIRIFARYRFVCLCLDDVHLADHDSLELVSQMISSKVRMVIILAFKSRDALSEVILRVLNPPHNKGYQTLKDIEITQITLKPLSEDQTVEYVAATLRRPKSEVLSLGTIIRSKTAGNPFYVKEMLNACYRKKGIWYDFRNSSWLFDLDRLFEQFKEEQFDEALREGLVTNLMIELPAASKSILAWASMLGSSFDFQLIQRLLNGDFIPPKLFHSEHDSVKGLQAAIQAYIIVPTSDDDVFRFANDRYIEAAASLPIEDRQLMHFILARTLLQYYPTDENYRDVAAYSICESTSTIRTSVPQRKQFRRLLSDHARIACESGVRSASVKAYASCILLLQDDMWNDDADDVMYEETLAIYTSAAECYLYSGQYQEARRLLLEVSTNARTAVDKAPAWILQSRSFAQEGDSTSAFEALKNCLLALNVPVDESTSFPKCDAEFKRLCQEIQSVDANSLVKDTSPEEDSNLSAIGAVLVEATSAAFWSDTLTFYQMTLIMINTYLFSGSFPQAGMGFLQLSLIAVSRHNMISFADDCGNIALALMERWKDPYTIGRGGTIYPAFLGHFQSPLNVLIGQLEGALEFAIQAGDRIATILNFGLVGSLKFFASENLAELESFCTYACQDIPNWHLDTPGGTMIISIRQVCRALQGKTHTKDPDLGVMSDEQHSSPNYKAWLTKTVKNSDRPLMLYESIEIAPLFLYGHYSSAVVMGNSCLKKINAIWSARNTRFLMFFHALSLAGSIWNRVEEQLDPTYRSQSPQLSSDVGGRSLEAGLVEEMGGLAMLMKYFKKRIEQWQAVAEVNYLAWSKILAAQIAEMENDHIAALRFYEEAIDHASRYNFGFEEALANSLLGGHLVRIGSRRLARMAFSEAINLYRRLGAMGVAHHIEEQYHVIFQETRFNHSQAEVGVQTEPEGDLGMMRPDIAGFEHDDLPALDSMIEKRDDRIGIWQEGAALANTGEALHMLDLTSILESSLVISSVLQVDQLLKTMCEIILHNCKGVASLAAIAIEDKSIGWSVAASGRPEEGAEAHNPPLPLGKSCIPESVVNYCFRFRETVFVPDLMQDARFSNVSQAWTARDAGSKSVVAIPISHGDADKPLLGVLYLEGPPNSLTNRNLQVLQLLVNQIGISYSNSLTLKEVERVSAINKSMVEVQKKALSEAIVAKNNANVARAEAEEAAKAKTTFLANISHELRTPLNGVIGNSELLLLDGQLREQQVEMAESIRVSANLLLSLINDILDFSKIEAHQMQLHLTSFYVEEMVRELVRAIPAVSKNKSQHVSIVQDIDLPQSLVYGDPVRLHQILGNLISNSLKFTEKGSVIIGAKSEWETESATCLTFWVQDTGIGISAQQLHRLFIPFSQADPSTSRKYGGSGLGLSICKSLVESMGGTIKLDSTESVGTTVSFSITLRRATSEDTVGDTPVEASRRHTLSAKTPTTTTMNFSNLSEMPLSELRICIAEDNIINQKIALQFLKKLKFQEVDAYINGLEAVEGIRKKAEQGQPYHLILMDVQMPVLDGYEATKMLRKEPLEAVKGILVIALTASAVQGDREKCLASGMNDYLAKPVRLALLKEKFGQYLRME</sequence>
<dbReference type="InterPro" id="IPR004358">
    <property type="entry name" value="Sig_transdc_His_kin-like_C"/>
</dbReference>
<dbReference type="Gene3D" id="3.30.565.10">
    <property type="entry name" value="Histidine kinase-like ATPase, C-terminal domain"/>
    <property type="match status" value="1"/>
</dbReference>
<dbReference type="Gene3D" id="1.10.510.10">
    <property type="entry name" value="Transferase(Phosphotransferase) domain 1"/>
    <property type="match status" value="1"/>
</dbReference>
<dbReference type="PRINTS" id="PR00344">
    <property type="entry name" value="BCTRLSENSOR"/>
</dbReference>
<dbReference type="PANTHER" id="PTHR43047">
    <property type="entry name" value="TWO-COMPONENT HISTIDINE PROTEIN KINASE"/>
    <property type="match status" value="1"/>
</dbReference>
<name>A0A1L7XTU9_9HELO</name>
<dbReference type="PANTHER" id="PTHR43047:SF46">
    <property type="entry name" value="HISTIDINE KINASE_RESPONSE REGULATOR, PUTATIVE (AFU_ORTHOLOGUE AFUA_3G12550)-RELATED"/>
    <property type="match status" value="1"/>
</dbReference>
<dbReference type="SUPFAM" id="SSF47384">
    <property type="entry name" value="Homodimeric domain of signal transducing histidine kinase"/>
    <property type="match status" value="1"/>
</dbReference>
<evidence type="ECO:0000256" key="1">
    <source>
        <dbReference type="ARBA" id="ARBA00000085"/>
    </source>
</evidence>
<dbReference type="SUPFAM" id="SSF55781">
    <property type="entry name" value="GAF domain-like"/>
    <property type="match status" value="1"/>
</dbReference>
<dbReference type="FunFam" id="1.10.510.10:FF:000579">
    <property type="entry name" value="Sensor histidine kinase/response regulator, putative"/>
    <property type="match status" value="1"/>
</dbReference>
<evidence type="ECO:0000256" key="14">
    <source>
        <dbReference type="SAM" id="MobiDB-lite"/>
    </source>
</evidence>
<dbReference type="SUPFAM" id="SSF52172">
    <property type="entry name" value="CheY-like"/>
    <property type="match status" value="1"/>
</dbReference>
<keyword evidence="9 18" id="KW-0418">Kinase</keyword>
<evidence type="ECO:0000256" key="9">
    <source>
        <dbReference type="ARBA" id="ARBA00022777"/>
    </source>
</evidence>
<evidence type="ECO:0000259" key="15">
    <source>
        <dbReference type="PROSITE" id="PS50011"/>
    </source>
</evidence>
<evidence type="ECO:0000256" key="5">
    <source>
        <dbReference type="ARBA" id="ARBA00022553"/>
    </source>
</evidence>
<keyword evidence="11" id="KW-1133">Transmembrane helix</keyword>
<feature type="compositionally biased region" description="Low complexity" evidence="14">
    <location>
        <begin position="692"/>
        <end position="704"/>
    </location>
</feature>
<dbReference type="GO" id="GO:0009927">
    <property type="term" value="F:histidine phosphotransfer kinase activity"/>
    <property type="evidence" value="ECO:0007669"/>
    <property type="project" value="TreeGrafter"/>
</dbReference>
<dbReference type="Gene3D" id="1.10.287.130">
    <property type="match status" value="1"/>
</dbReference>
<evidence type="ECO:0000313" key="19">
    <source>
        <dbReference type="Proteomes" id="UP000184330"/>
    </source>
</evidence>
<dbReference type="SMART" id="SM00387">
    <property type="entry name" value="HATPase_c"/>
    <property type="match status" value="1"/>
</dbReference>
<dbReference type="Proteomes" id="UP000184330">
    <property type="component" value="Unassembled WGS sequence"/>
</dbReference>
<dbReference type="InterPro" id="IPR011006">
    <property type="entry name" value="CheY-like_superfamily"/>
</dbReference>
<evidence type="ECO:0000256" key="6">
    <source>
        <dbReference type="ARBA" id="ARBA00022679"/>
    </source>
</evidence>
<dbReference type="Gene3D" id="3.30.450.40">
    <property type="match status" value="1"/>
</dbReference>
<keyword evidence="6" id="KW-0808">Transferase</keyword>
<dbReference type="Pfam" id="PF00512">
    <property type="entry name" value="HisKA"/>
    <property type="match status" value="1"/>
</dbReference>
<dbReference type="GO" id="GO:0005524">
    <property type="term" value="F:ATP binding"/>
    <property type="evidence" value="ECO:0007669"/>
    <property type="project" value="UniProtKB-KW"/>
</dbReference>
<dbReference type="PROSITE" id="PS50011">
    <property type="entry name" value="PROTEIN_KINASE_DOM"/>
    <property type="match status" value="1"/>
</dbReference>
<dbReference type="SUPFAM" id="SSF56112">
    <property type="entry name" value="Protein kinase-like (PK-like)"/>
    <property type="match status" value="1"/>
</dbReference>
<evidence type="ECO:0000256" key="11">
    <source>
        <dbReference type="ARBA" id="ARBA00022989"/>
    </source>
</evidence>
<keyword evidence="19" id="KW-1185">Reference proteome</keyword>
<keyword evidence="5 13" id="KW-0597">Phosphoprotein</keyword>
<dbReference type="EC" id="2.7.13.3" evidence="3"/>
<dbReference type="InterPro" id="IPR005467">
    <property type="entry name" value="His_kinase_dom"/>
</dbReference>
<evidence type="ECO:0000256" key="12">
    <source>
        <dbReference type="ARBA" id="ARBA00023136"/>
    </source>
</evidence>
<dbReference type="Pfam" id="PF13191">
    <property type="entry name" value="AAA_16"/>
    <property type="match status" value="1"/>
</dbReference>
<feature type="region of interest" description="Disordered" evidence="14">
    <location>
        <begin position="685"/>
        <end position="705"/>
    </location>
</feature>
<dbReference type="SUPFAM" id="SSF52540">
    <property type="entry name" value="P-loop containing nucleoside triphosphate hydrolases"/>
    <property type="match status" value="1"/>
</dbReference>
<evidence type="ECO:0000259" key="16">
    <source>
        <dbReference type="PROSITE" id="PS50109"/>
    </source>
</evidence>
<feature type="region of interest" description="Disordered" evidence="14">
    <location>
        <begin position="48"/>
        <end position="92"/>
    </location>
</feature>
<dbReference type="GO" id="GO:0000155">
    <property type="term" value="F:phosphorelay sensor kinase activity"/>
    <property type="evidence" value="ECO:0007669"/>
    <property type="project" value="InterPro"/>
</dbReference>
<dbReference type="InterPro" id="IPR003594">
    <property type="entry name" value="HATPase_dom"/>
</dbReference>
<dbReference type="InterPro" id="IPR029016">
    <property type="entry name" value="GAF-like_dom_sf"/>
</dbReference>
<comment type="subcellular location">
    <subcellularLocation>
        <location evidence="2">Cell membrane</location>
        <topology evidence="2">Multi-pass membrane protein</topology>
    </subcellularLocation>
</comment>
<dbReference type="CDD" id="cd00082">
    <property type="entry name" value="HisKA"/>
    <property type="match status" value="1"/>
</dbReference>
<organism evidence="18 19">
    <name type="scientific">Phialocephala subalpina</name>
    <dbReference type="NCBI Taxonomy" id="576137"/>
    <lineage>
        <taxon>Eukaryota</taxon>
        <taxon>Fungi</taxon>
        <taxon>Dikarya</taxon>
        <taxon>Ascomycota</taxon>
        <taxon>Pezizomycotina</taxon>
        <taxon>Leotiomycetes</taxon>
        <taxon>Helotiales</taxon>
        <taxon>Mollisiaceae</taxon>
        <taxon>Phialocephala</taxon>
        <taxon>Phialocephala fortinii species complex</taxon>
    </lineage>
</organism>
<dbReference type="Pfam" id="PF02518">
    <property type="entry name" value="HATPase_c"/>
    <property type="match status" value="1"/>
</dbReference>
<dbReference type="InterPro" id="IPR000719">
    <property type="entry name" value="Prot_kinase_dom"/>
</dbReference>
<keyword evidence="8" id="KW-0547">Nucleotide-binding</keyword>
<dbReference type="SMART" id="SM00388">
    <property type="entry name" value="HisKA"/>
    <property type="match status" value="1"/>
</dbReference>
<keyword evidence="12" id="KW-0472">Membrane</keyword>
<evidence type="ECO:0000256" key="13">
    <source>
        <dbReference type="PROSITE-ProRule" id="PRU00169"/>
    </source>
</evidence>
<feature type="region of interest" description="Disordered" evidence="14">
    <location>
        <begin position="490"/>
        <end position="545"/>
    </location>
</feature>
<feature type="region of interest" description="Disordered" evidence="14">
    <location>
        <begin position="422"/>
        <end position="441"/>
    </location>
</feature>
<evidence type="ECO:0000256" key="7">
    <source>
        <dbReference type="ARBA" id="ARBA00022692"/>
    </source>
</evidence>
<evidence type="ECO:0000256" key="10">
    <source>
        <dbReference type="ARBA" id="ARBA00022840"/>
    </source>
</evidence>
<dbReference type="InterPro" id="IPR036097">
    <property type="entry name" value="HisK_dim/P_sf"/>
</dbReference>
<feature type="domain" description="Response regulatory" evidence="17">
    <location>
        <begin position="2183"/>
        <end position="2307"/>
    </location>
</feature>
<gene>
    <name evidence="18" type="ORF">PAC_18370</name>
</gene>
<dbReference type="Gene3D" id="3.40.50.2300">
    <property type="match status" value="1"/>
</dbReference>
<dbReference type="InterPro" id="IPR003661">
    <property type="entry name" value="HisK_dim/P_dom"/>
</dbReference>
<dbReference type="InterPro" id="IPR027417">
    <property type="entry name" value="P-loop_NTPase"/>
</dbReference>
<dbReference type="PROSITE" id="PS50110">
    <property type="entry name" value="RESPONSE_REGULATORY"/>
    <property type="match status" value="1"/>
</dbReference>
<dbReference type="FunFam" id="1.10.287.130:FF:000003">
    <property type="entry name" value="Histidine kinase"/>
    <property type="match status" value="1"/>
</dbReference>
<feature type="modified residue" description="4-aspartylphosphate" evidence="13">
    <location>
        <position position="2238"/>
    </location>
</feature>
<dbReference type="SMART" id="SM00448">
    <property type="entry name" value="REC"/>
    <property type="match status" value="1"/>
</dbReference>
<feature type="domain" description="Histidine kinase" evidence="16">
    <location>
        <begin position="1916"/>
        <end position="2139"/>
    </location>
</feature>
<dbReference type="FunFam" id="3.30.565.10:FF:000010">
    <property type="entry name" value="Sensor histidine kinase RcsC"/>
    <property type="match status" value="1"/>
</dbReference>
<reference evidence="18 19" key="1">
    <citation type="submission" date="2016-03" db="EMBL/GenBank/DDBJ databases">
        <authorList>
            <person name="Ploux O."/>
        </authorList>
    </citation>
    <scope>NUCLEOTIDE SEQUENCE [LARGE SCALE GENOMIC DNA]</scope>
    <source>
        <strain evidence="18 19">UAMH 11012</strain>
    </source>
</reference>
<evidence type="ECO:0000256" key="4">
    <source>
        <dbReference type="ARBA" id="ARBA00022475"/>
    </source>
</evidence>
<comment type="catalytic activity">
    <reaction evidence="1">
        <text>ATP + protein L-histidine = ADP + protein N-phospho-L-histidine.</text>
        <dbReference type="EC" id="2.7.13.3"/>
    </reaction>
</comment>
<proteinExistence type="predicted"/>
<keyword evidence="7" id="KW-0812">Transmembrane</keyword>
<accession>A0A1L7XTU9</accession>
<dbReference type="Pfam" id="PF00072">
    <property type="entry name" value="Response_reg"/>
    <property type="match status" value="1"/>
</dbReference>
<feature type="domain" description="Protein kinase" evidence="15">
    <location>
        <begin position="85"/>
        <end position="366"/>
    </location>
</feature>
<dbReference type="OrthoDB" id="60033at2759"/>
<feature type="compositionally biased region" description="Polar residues" evidence="14">
    <location>
        <begin position="423"/>
        <end position="441"/>
    </location>
</feature>
<evidence type="ECO:0000259" key="17">
    <source>
        <dbReference type="PROSITE" id="PS50110"/>
    </source>
</evidence>
<dbReference type="FunFam" id="3.40.50.2300:FF:000285">
    <property type="entry name" value="Putative sensor histidine kinase/response regulator"/>
    <property type="match status" value="1"/>
</dbReference>
<dbReference type="SUPFAM" id="SSF55874">
    <property type="entry name" value="ATPase domain of HSP90 chaperone/DNA topoisomerase II/histidine kinase"/>
    <property type="match status" value="1"/>
</dbReference>
<dbReference type="InterPro" id="IPR001789">
    <property type="entry name" value="Sig_transdc_resp-reg_receiver"/>
</dbReference>
<keyword evidence="4" id="KW-1003">Cell membrane</keyword>
<dbReference type="CDD" id="cd17546">
    <property type="entry name" value="REC_hyHK_CKI1_RcsC-like"/>
    <property type="match status" value="1"/>
</dbReference>
<evidence type="ECO:0000256" key="3">
    <source>
        <dbReference type="ARBA" id="ARBA00012438"/>
    </source>
</evidence>
<evidence type="ECO:0000256" key="8">
    <source>
        <dbReference type="ARBA" id="ARBA00022741"/>
    </source>
</evidence>
<evidence type="ECO:0000313" key="18">
    <source>
        <dbReference type="EMBL" id="CZR68471.1"/>
    </source>
</evidence>
<dbReference type="InterPro" id="IPR011009">
    <property type="entry name" value="Kinase-like_dom_sf"/>
</dbReference>
<dbReference type="Pfam" id="PF13185">
    <property type="entry name" value="GAF_2"/>
    <property type="match status" value="1"/>
</dbReference>
<dbReference type="InterPro" id="IPR036890">
    <property type="entry name" value="HATPase_C_sf"/>
</dbReference>
<dbReference type="CDD" id="cd16922">
    <property type="entry name" value="HATPase_EvgS-ArcB-TorS-like"/>
    <property type="match status" value="1"/>
</dbReference>
<feature type="compositionally biased region" description="Basic and acidic residues" evidence="14">
    <location>
        <begin position="77"/>
        <end position="92"/>
    </location>
</feature>
<dbReference type="GO" id="GO:0005886">
    <property type="term" value="C:plasma membrane"/>
    <property type="evidence" value="ECO:0007669"/>
    <property type="project" value="UniProtKB-SubCell"/>
</dbReference>
<feature type="compositionally biased region" description="Low complexity" evidence="14">
    <location>
        <begin position="48"/>
        <end position="65"/>
    </location>
</feature>
<dbReference type="EMBL" id="FJOG01000055">
    <property type="protein sequence ID" value="CZR68471.1"/>
    <property type="molecule type" value="Genomic_DNA"/>
</dbReference>
<dbReference type="InterPro" id="IPR041664">
    <property type="entry name" value="AAA_16"/>
</dbReference>
<keyword evidence="10" id="KW-0067">ATP-binding</keyword>
<dbReference type="InterPro" id="IPR003018">
    <property type="entry name" value="GAF"/>
</dbReference>
<dbReference type="FunFam" id="3.30.450.40:FF:000044">
    <property type="entry name" value="Putative sensor histidine kinase/response regulator"/>
    <property type="match status" value="1"/>
</dbReference>